<dbReference type="Proteomes" id="UP000814140">
    <property type="component" value="Unassembled WGS sequence"/>
</dbReference>
<gene>
    <name evidence="1" type="ORF">BV25DRAFT_296053</name>
</gene>
<sequence>MEGWEKEDSSAALDTKVKNAAASESGSPRTRERREISLLRNLPDDVLLEIMKNLDYRSLVHCQKTCHQMRMVVAGSVSLQYTIELAACGMLDGPRDSKTLDVTERLRRLRLYDAAWRRLDFTERNFLPHLVGCMALSGPSLVFFRPQKSPSDGAAKTVFQQIPSRLRGVEERHIQLAGGNGPHALDYSQDLNVFLGPPTGLSNGVHQYQLRSLSTGHTHPLSTSSPFAPPAARFLVEIHTDFVLEAVLATLRWEYFVWNWKTGLVETSPAGWPRRVAFQSFHFLDNTHILAFESNSDNQLACLHVFTFRDGESGSDTATSSNVGGERPSYRFLLPDFAHTCRSLLPVIAPRCAHGASDTAYFLSDPDDRLLSITAKGVSTLGSAEGKVSIDIPLSTFLSYITEQPIEHSITVPWKEWGPFGSRVAQTPVGDLLGGATLSGMRSVTVRNRRESDGAVVVTVLDYHPRRVARALTLQRDGHGDSGVTVLRGDELEDICAQSEGLRTTLPCILTEIPLPEEIPNSLAETRSLEVRLYEDGILFLEYGRDSELVRMIRKAWAYSF</sequence>
<reference evidence="1" key="2">
    <citation type="journal article" date="2022" name="New Phytol.">
        <title>Evolutionary transition to the ectomycorrhizal habit in the genomes of a hyperdiverse lineage of mushroom-forming fungi.</title>
        <authorList>
            <person name="Looney B."/>
            <person name="Miyauchi S."/>
            <person name="Morin E."/>
            <person name="Drula E."/>
            <person name="Courty P.E."/>
            <person name="Kohler A."/>
            <person name="Kuo A."/>
            <person name="LaButti K."/>
            <person name="Pangilinan J."/>
            <person name="Lipzen A."/>
            <person name="Riley R."/>
            <person name="Andreopoulos W."/>
            <person name="He G."/>
            <person name="Johnson J."/>
            <person name="Nolan M."/>
            <person name="Tritt A."/>
            <person name="Barry K.W."/>
            <person name="Grigoriev I.V."/>
            <person name="Nagy L.G."/>
            <person name="Hibbett D."/>
            <person name="Henrissat B."/>
            <person name="Matheny P.B."/>
            <person name="Labbe J."/>
            <person name="Martin F.M."/>
        </authorList>
    </citation>
    <scope>NUCLEOTIDE SEQUENCE</scope>
    <source>
        <strain evidence="1">HHB10654</strain>
    </source>
</reference>
<reference evidence="1" key="1">
    <citation type="submission" date="2021-03" db="EMBL/GenBank/DDBJ databases">
        <authorList>
            <consortium name="DOE Joint Genome Institute"/>
            <person name="Ahrendt S."/>
            <person name="Looney B.P."/>
            <person name="Miyauchi S."/>
            <person name="Morin E."/>
            <person name="Drula E."/>
            <person name="Courty P.E."/>
            <person name="Chicoki N."/>
            <person name="Fauchery L."/>
            <person name="Kohler A."/>
            <person name="Kuo A."/>
            <person name="Labutti K."/>
            <person name="Pangilinan J."/>
            <person name="Lipzen A."/>
            <person name="Riley R."/>
            <person name="Andreopoulos W."/>
            <person name="He G."/>
            <person name="Johnson J."/>
            <person name="Barry K.W."/>
            <person name="Grigoriev I.V."/>
            <person name="Nagy L."/>
            <person name="Hibbett D."/>
            <person name="Henrissat B."/>
            <person name="Matheny P.B."/>
            <person name="Labbe J."/>
            <person name="Martin F."/>
        </authorList>
    </citation>
    <scope>NUCLEOTIDE SEQUENCE</scope>
    <source>
        <strain evidence="1">HHB10654</strain>
    </source>
</reference>
<accession>A0ACB8T645</accession>
<keyword evidence="2" id="KW-1185">Reference proteome</keyword>
<comment type="caution">
    <text evidence="1">The sequence shown here is derived from an EMBL/GenBank/DDBJ whole genome shotgun (WGS) entry which is preliminary data.</text>
</comment>
<dbReference type="EMBL" id="MU277199">
    <property type="protein sequence ID" value="KAI0064228.1"/>
    <property type="molecule type" value="Genomic_DNA"/>
</dbReference>
<evidence type="ECO:0000313" key="2">
    <source>
        <dbReference type="Proteomes" id="UP000814140"/>
    </source>
</evidence>
<organism evidence="1 2">
    <name type="scientific">Artomyces pyxidatus</name>
    <dbReference type="NCBI Taxonomy" id="48021"/>
    <lineage>
        <taxon>Eukaryota</taxon>
        <taxon>Fungi</taxon>
        <taxon>Dikarya</taxon>
        <taxon>Basidiomycota</taxon>
        <taxon>Agaricomycotina</taxon>
        <taxon>Agaricomycetes</taxon>
        <taxon>Russulales</taxon>
        <taxon>Auriscalpiaceae</taxon>
        <taxon>Artomyces</taxon>
    </lineage>
</organism>
<name>A0ACB8T645_9AGAM</name>
<proteinExistence type="predicted"/>
<protein>
    <submittedName>
        <fullName evidence="1">Uncharacterized protein</fullName>
    </submittedName>
</protein>
<evidence type="ECO:0000313" key="1">
    <source>
        <dbReference type="EMBL" id="KAI0064228.1"/>
    </source>
</evidence>